<dbReference type="Pfam" id="PF08281">
    <property type="entry name" value="Sigma70_r4_2"/>
    <property type="match status" value="1"/>
</dbReference>
<dbReference type="EMBL" id="CP095049">
    <property type="protein sequence ID" value="UOQ52331.1"/>
    <property type="molecule type" value="Genomic_DNA"/>
</dbReference>
<dbReference type="InterPro" id="IPR000792">
    <property type="entry name" value="Tscrpt_reg_LuxR_C"/>
</dbReference>
<evidence type="ECO:0000313" key="7">
    <source>
        <dbReference type="Proteomes" id="UP000831785"/>
    </source>
</evidence>
<keyword evidence="2" id="KW-0805">Transcription regulation</keyword>
<keyword evidence="3" id="KW-0731">Sigma factor</keyword>
<dbReference type="InterPro" id="IPR014284">
    <property type="entry name" value="RNA_pol_sigma-70_dom"/>
</dbReference>
<dbReference type="NCBIfam" id="TIGR02937">
    <property type="entry name" value="sigma70-ECF"/>
    <property type="match status" value="1"/>
</dbReference>
<feature type="domain" description="HTH luxR-type" evidence="5">
    <location>
        <begin position="131"/>
        <end position="158"/>
    </location>
</feature>
<proteinExistence type="inferred from homology"/>
<dbReference type="InterPro" id="IPR039425">
    <property type="entry name" value="RNA_pol_sigma-70-like"/>
</dbReference>
<organism evidence="6 7">
    <name type="scientific">Hymenobacter cellulosivorans</name>
    <dbReference type="NCBI Taxonomy" id="2932249"/>
    <lineage>
        <taxon>Bacteria</taxon>
        <taxon>Pseudomonadati</taxon>
        <taxon>Bacteroidota</taxon>
        <taxon>Cytophagia</taxon>
        <taxon>Cytophagales</taxon>
        <taxon>Hymenobacteraceae</taxon>
        <taxon>Hymenobacter</taxon>
    </lineage>
</organism>
<dbReference type="RefSeq" id="WP_244716231.1">
    <property type="nucleotide sequence ID" value="NZ_CP095049.1"/>
</dbReference>
<evidence type="ECO:0000256" key="2">
    <source>
        <dbReference type="ARBA" id="ARBA00023015"/>
    </source>
</evidence>
<keyword evidence="4" id="KW-0804">Transcription</keyword>
<dbReference type="InterPro" id="IPR007627">
    <property type="entry name" value="RNA_pol_sigma70_r2"/>
</dbReference>
<dbReference type="Pfam" id="PF04542">
    <property type="entry name" value="Sigma70_r2"/>
    <property type="match status" value="1"/>
</dbReference>
<dbReference type="Gene3D" id="1.10.10.10">
    <property type="entry name" value="Winged helix-like DNA-binding domain superfamily/Winged helix DNA-binding domain"/>
    <property type="match status" value="1"/>
</dbReference>
<dbReference type="Gene3D" id="1.10.1740.10">
    <property type="match status" value="1"/>
</dbReference>
<reference evidence="6 7" key="1">
    <citation type="submission" date="2022-04" db="EMBL/GenBank/DDBJ databases">
        <title>Hymenobacter sp. isolated from the air.</title>
        <authorList>
            <person name="Won M."/>
            <person name="Lee C.-M."/>
            <person name="Woen H.-Y."/>
            <person name="Kwon S.-W."/>
        </authorList>
    </citation>
    <scope>NUCLEOTIDE SEQUENCE [LARGE SCALE GENOMIC DNA]</scope>
    <source>
        <strain evidence="7">5116 S-27</strain>
    </source>
</reference>
<comment type="similarity">
    <text evidence="1">Belongs to the sigma-70 factor family. ECF subfamily.</text>
</comment>
<accession>A0ABY4FCY3</accession>
<evidence type="ECO:0000256" key="4">
    <source>
        <dbReference type="ARBA" id="ARBA00023163"/>
    </source>
</evidence>
<dbReference type="Proteomes" id="UP000831785">
    <property type="component" value="Chromosome"/>
</dbReference>
<dbReference type="InterPro" id="IPR013249">
    <property type="entry name" value="RNA_pol_sigma70_r4_t2"/>
</dbReference>
<dbReference type="PANTHER" id="PTHR43133">
    <property type="entry name" value="RNA POLYMERASE ECF-TYPE SIGMA FACTO"/>
    <property type="match status" value="1"/>
</dbReference>
<evidence type="ECO:0000313" key="6">
    <source>
        <dbReference type="EMBL" id="UOQ52331.1"/>
    </source>
</evidence>
<protein>
    <submittedName>
        <fullName evidence="6">RNA polymerase sigma factor</fullName>
    </submittedName>
</protein>
<dbReference type="PANTHER" id="PTHR43133:SF45">
    <property type="entry name" value="RNA POLYMERASE ECF-TYPE SIGMA FACTOR"/>
    <property type="match status" value="1"/>
</dbReference>
<dbReference type="InterPro" id="IPR036388">
    <property type="entry name" value="WH-like_DNA-bd_sf"/>
</dbReference>
<dbReference type="SUPFAM" id="SSF88659">
    <property type="entry name" value="Sigma3 and sigma4 domains of RNA polymerase sigma factors"/>
    <property type="match status" value="1"/>
</dbReference>
<gene>
    <name evidence="6" type="ORF">MUN80_21545</name>
</gene>
<name>A0ABY4FCY3_9BACT</name>
<dbReference type="PROSITE" id="PS00622">
    <property type="entry name" value="HTH_LUXR_1"/>
    <property type="match status" value="1"/>
</dbReference>
<keyword evidence="7" id="KW-1185">Reference proteome</keyword>
<evidence type="ECO:0000259" key="5">
    <source>
        <dbReference type="PROSITE" id="PS00622"/>
    </source>
</evidence>
<evidence type="ECO:0000256" key="1">
    <source>
        <dbReference type="ARBA" id="ARBA00010641"/>
    </source>
</evidence>
<dbReference type="InterPro" id="IPR013324">
    <property type="entry name" value="RNA_pol_sigma_r3/r4-like"/>
</dbReference>
<sequence length="168" mass="19620">MSSAALQQEFLRLLSTQQRRLHSLCRFYYVRVEDRQDAFQEIVLQLWKSYSGFQGTAHVSTWMYRVALNTIFSRLRREKAQPEWVRWTEELQQLPNPEDLVNPAAAGQVLEEAIHQLSAEDKALVLLHLEGYSYQEIAPLLDMSTTNVSTRLHRIKGKLGKYLKMQLL</sequence>
<dbReference type="SUPFAM" id="SSF88946">
    <property type="entry name" value="Sigma2 domain of RNA polymerase sigma factors"/>
    <property type="match status" value="1"/>
</dbReference>
<dbReference type="CDD" id="cd06171">
    <property type="entry name" value="Sigma70_r4"/>
    <property type="match status" value="1"/>
</dbReference>
<evidence type="ECO:0000256" key="3">
    <source>
        <dbReference type="ARBA" id="ARBA00023082"/>
    </source>
</evidence>
<dbReference type="InterPro" id="IPR013325">
    <property type="entry name" value="RNA_pol_sigma_r2"/>
</dbReference>